<evidence type="ECO:0000313" key="2">
    <source>
        <dbReference type="Proteomes" id="UP000324233"/>
    </source>
</evidence>
<dbReference type="RefSeq" id="WP_210420484.1">
    <property type="nucleotide sequence ID" value="NZ_CP042997.1"/>
</dbReference>
<dbReference type="EMBL" id="CP042997">
    <property type="protein sequence ID" value="QEH33607.1"/>
    <property type="molecule type" value="Genomic_DNA"/>
</dbReference>
<gene>
    <name evidence="1" type="ORF">OJF2_21110</name>
</gene>
<dbReference type="CDD" id="cd11576">
    <property type="entry name" value="GH99_GH71_like_2"/>
    <property type="match status" value="1"/>
</dbReference>
<dbReference type="Gene3D" id="3.20.20.80">
    <property type="entry name" value="Glycosidases"/>
    <property type="match status" value="1"/>
</dbReference>
<dbReference type="AlphaFoldDB" id="A0A5B9W029"/>
<accession>A0A5B9W029</accession>
<evidence type="ECO:0000313" key="1">
    <source>
        <dbReference type="EMBL" id="QEH33607.1"/>
    </source>
</evidence>
<proteinExistence type="predicted"/>
<keyword evidence="2" id="KW-1185">Reference proteome</keyword>
<sequence length="444" mass="50364">MQRRGLPGATPAVTTWLLGMTLLIGLAARVSADEPWLGPYSGPSRDDVDASTLDGKVLCGYQGWFNTPGDGWGSGFVHWGRGLESPDRRHFTVDLWPDVSEYAPEDLCDIPGLKMPDGSPARLYSAFRKGPVLTHFRWMREYGIDGVFLSRFAGEAADKNRARHVNQVLANVREGCHREGRVWAMMLDLSVGRGLPTKAVMDDWKFLCDQVRVREDSRYLRHQGKPVVLLWGLGFQDRPWTPEQGEELVRFFKEDTKYGGVYLIGGIDPHWRTLKGASRRDPAWSAIYRSFDAISPWDAGRYRDDASMDRLRKDVWEGDIAELKPLGKGYMPTAFPGFSWDNLMRKKRGTTRIPRREGEFFWRQFAIFRDLGVRTVFVGMFDEVDEGTAIYKVTNSPPVGPYFLTYEGMPPDWYLRLTGAATRMIRGEIAASPKIPADLRSTLP</sequence>
<evidence type="ECO:0008006" key="3">
    <source>
        <dbReference type="Google" id="ProtNLM"/>
    </source>
</evidence>
<dbReference type="Proteomes" id="UP000324233">
    <property type="component" value="Chromosome"/>
</dbReference>
<protein>
    <recommendedName>
        <fullName evidence="3">Xylosidase/arabinosidase</fullName>
    </recommendedName>
</protein>
<dbReference type="KEGG" id="agv:OJF2_21110"/>
<organism evidence="1 2">
    <name type="scientific">Aquisphaera giovannonii</name>
    <dbReference type="NCBI Taxonomy" id="406548"/>
    <lineage>
        <taxon>Bacteria</taxon>
        <taxon>Pseudomonadati</taxon>
        <taxon>Planctomycetota</taxon>
        <taxon>Planctomycetia</taxon>
        <taxon>Isosphaerales</taxon>
        <taxon>Isosphaeraceae</taxon>
        <taxon>Aquisphaera</taxon>
    </lineage>
</organism>
<name>A0A5B9W029_9BACT</name>
<reference evidence="1 2" key="1">
    <citation type="submission" date="2019-08" db="EMBL/GenBank/DDBJ databases">
        <title>Deep-cultivation of Planctomycetes and their phenomic and genomic characterization uncovers novel biology.</title>
        <authorList>
            <person name="Wiegand S."/>
            <person name="Jogler M."/>
            <person name="Boedeker C."/>
            <person name="Pinto D."/>
            <person name="Vollmers J."/>
            <person name="Rivas-Marin E."/>
            <person name="Kohn T."/>
            <person name="Peeters S.H."/>
            <person name="Heuer A."/>
            <person name="Rast P."/>
            <person name="Oberbeckmann S."/>
            <person name="Bunk B."/>
            <person name="Jeske O."/>
            <person name="Meyerdierks A."/>
            <person name="Storesund J.E."/>
            <person name="Kallscheuer N."/>
            <person name="Luecker S."/>
            <person name="Lage O.M."/>
            <person name="Pohl T."/>
            <person name="Merkel B.J."/>
            <person name="Hornburger P."/>
            <person name="Mueller R.-W."/>
            <person name="Bruemmer F."/>
            <person name="Labrenz M."/>
            <person name="Spormann A.M."/>
            <person name="Op den Camp H."/>
            <person name="Overmann J."/>
            <person name="Amann R."/>
            <person name="Jetten M.S.M."/>
            <person name="Mascher T."/>
            <person name="Medema M.H."/>
            <person name="Devos D.P."/>
            <person name="Kaster A.-K."/>
            <person name="Ovreas L."/>
            <person name="Rohde M."/>
            <person name="Galperin M.Y."/>
            <person name="Jogler C."/>
        </authorList>
    </citation>
    <scope>NUCLEOTIDE SEQUENCE [LARGE SCALE GENOMIC DNA]</scope>
    <source>
        <strain evidence="1 2">OJF2</strain>
    </source>
</reference>